<dbReference type="EMBL" id="CACVKT020005087">
    <property type="protein sequence ID" value="CAC5392897.1"/>
    <property type="molecule type" value="Genomic_DNA"/>
</dbReference>
<dbReference type="InterPro" id="IPR036179">
    <property type="entry name" value="Ig-like_dom_sf"/>
</dbReference>
<dbReference type="Proteomes" id="UP000507470">
    <property type="component" value="Unassembled WGS sequence"/>
</dbReference>
<dbReference type="Pfam" id="PF13927">
    <property type="entry name" value="Ig_3"/>
    <property type="match status" value="1"/>
</dbReference>
<dbReference type="OrthoDB" id="9448246at2759"/>
<dbReference type="PANTHER" id="PTHR46013:SF4">
    <property type="entry name" value="B-CELL RECEPTOR CD22-RELATED"/>
    <property type="match status" value="1"/>
</dbReference>
<reference evidence="2 3" key="1">
    <citation type="submission" date="2020-06" db="EMBL/GenBank/DDBJ databases">
        <authorList>
            <person name="Li R."/>
            <person name="Bekaert M."/>
        </authorList>
    </citation>
    <scope>NUCLEOTIDE SEQUENCE [LARGE SCALE GENOMIC DNA]</scope>
    <source>
        <strain evidence="3">wild</strain>
    </source>
</reference>
<dbReference type="SUPFAM" id="SSF48726">
    <property type="entry name" value="Immunoglobulin"/>
    <property type="match status" value="1"/>
</dbReference>
<gene>
    <name evidence="2" type="ORF">MCOR_27799</name>
</gene>
<name>A0A6J8CDC4_MYTCO</name>
<dbReference type="SMART" id="SM00408">
    <property type="entry name" value="IGc2"/>
    <property type="match status" value="1"/>
</dbReference>
<protein>
    <recommendedName>
        <fullName evidence="1">Ig-like domain-containing protein</fullName>
    </recommendedName>
</protein>
<dbReference type="InterPro" id="IPR003599">
    <property type="entry name" value="Ig_sub"/>
</dbReference>
<dbReference type="InterPro" id="IPR003598">
    <property type="entry name" value="Ig_sub2"/>
</dbReference>
<dbReference type="InterPro" id="IPR007110">
    <property type="entry name" value="Ig-like_dom"/>
</dbReference>
<evidence type="ECO:0000313" key="2">
    <source>
        <dbReference type="EMBL" id="CAC5392897.1"/>
    </source>
</evidence>
<dbReference type="PANTHER" id="PTHR46013">
    <property type="entry name" value="VASCULAR CELL ADHESION MOLECULE 1"/>
    <property type="match status" value="1"/>
</dbReference>
<dbReference type="Gene3D" id="2.60.40.10">
    <property type="entry name" value="Immunoglobulins"/>
    <property type="match status" value="1"/>
</dbReference>
<evidence type="ECO:0000313" key="3">
    <source>
        <dbReference type="Proteomes" id="UP000507470"/>
    </source>
</evidence>
<dbReference type="SMART" id="SM00409">
    <property type="entry name" value="IG"/>
    <property type="match status" value="1"/>
</dbReference>
<dbReference type="PROSITE" id="PS50835">
    <property type="entry name" value="IG_LIKE"/>
    <property type="match status" value="1"/>
</dbReference>
<accession>A0A6J8CDC4</accession>
<proteinExistence type="predicted"/>
<dbReference type="InterPro" id="IPR013783">
    <property type="entry name" value="Ig-like_fold"/>
</dbReference>
<evidence type="ECO:0000259" key="1">
    <source>
        <dbReference type="PROSITE" id="PS50835"/>
    </source>
</evidence>
<sequence>MRVISQYGTGVVKVTENENTSLNCSIDSGNPLEDMMWIRGNETVAYGGPVIPDVEIAKESPVVNLHEEGSLKLQCQYDTNVHPITFKWMRNKRLIANGTMVSQQSIHLLLQNVSREESGSYRCYVSNRIGTGMDETTVVINYKPHTLRATYTCNTQLMNPAKILLQVQSFEKHIVMWIYSSGGALGIWGVTRMKNSSFFILSSDIVPRQAEHFGIYGARVRNSAGSIDTEVNVYQSGPPFVVNTSILFDRWLSIISVYFYSKSVNNDPVWFLKINNSEHEIDVESNTSNQSTSKTAIRMEKYGLQVNIPGVYN</sequence>
<dbReference type="CDD" id="cd00096">
    <property type="entry name" value="Ig"/>
    <property type="match status" value="1"/>
</dbReference>
<dbReference type="AlphaFoldDB" id="A0A6J8CDC4"/>
<organism evidence="2 3">
    <name type="scientific">Mytilus coruscus</name>
    <name type="common">Sea mussel</name>
    <dbReference type="NCBI Taxonomy" id="42192"/>
    <lineage>
        <taxon>Eukaryota</taxon>
        <taxon>Metazoa</taxon>
        <taxon>Spiralia</taxon>
        <taxon>Lophotrochozoa</taxon>
        <taxon>Mollusca</taxon>
        <taxon>Bivalvia</taxon>
        <taxon>Autobranchia</taxon>
        <taxon>Pteriomorphia</taxon>
        <taxon>Mytilida</taxon>
        <taxon>Mytiloidea</taxon>
        <taxon>Mytilidae</taxon>
        <taxon>Mytilinae</taxon>
        <taxon>Mytilus</taxon>
    </lineage>
</organism>
<feature type="domain" description="Ig-like" evidence="1">
    <location>
        <begin position="52"/>
        <end position="141"/>
    </location>
</feature>
<keyword evidence="3" id="KW-1185">Reference proteome</keyword>